<feature type="binding site" evidence="12">
    <location>
        <position position="544"/>
    </location>
    <ligand>
        <name>Mg(2+)</name>
        <dbReference type="ChEBI" id="CHEBI:18420"/>
    </ligand>
</feature>
<dbReference type="EMBL" id="REFW01000004">
    <property type="protein sequence ID" value="RMB58206.1"/>
    <property type="molecule type" value="Genomic_DNA"/>
</dbReference>
<dbReference type="OrthoDB" id="9807643at2"/>
<evidence type="ECO:0000256" key="5">
    <source>
        <dbReference type="ARBA" id="ARBA00022857"/>
    </source>
</evidence>
<dbReference type="Gene3D" id="3.40.718.10">
    <property type="entry name" value="Isopropylmalate Dehydrogenase"/>
    <property type="match status" value="1"/>
</dbReference>
<feature type="site" description="Critical for catalysis" evidence="10">
    <location>
        <position position="253"/>
    </location>
</feature>
<dbReference type="NCBIfam" id="TIGR00178">
    <property type="entry name" value="monomer_idh"/>
    <property type="match status" value="1"/>
</dbReference>
<gene>
    <name evidence="14" type="ORF">EAX62_13405</name>
</gene>
<evidence type="ECO:0000256" key="13">
    <source>
        <dbReference type="PIRSR" id="PIRSR009407-4"/>
    </source>
</evidence>
<keyword evidence="3 12" id="KW-0479">Metal-binding</keyword>
<dbReference type="GO" id="GO:0006097">
    <property type="term" value="P:glyoxylate cycle"/>
    <property type="evidence" value="ECO:0007669"/>
    <property type="project" value="UniProtKB-KW"/>
</dbReference>
<proteinExistence type="inferred from homology"/>
<evidence type="ECO:0000256" key="3">
    <source>
        <dbReference type="ARBA" id="ARBA00022723"/>
    </source>
</evidence>
<dbReference type="GO" id="GO:0004450">
    <property type="term" value="F:isocitrate dehydrogenase (NADP+) activity"/>
    <property type="evidence" value="ECO:0007669"/>
    <property type="project" value="UniProtKB-EC"/>
</dbReference>
<dbReference type="Pfam" id="PF03971">
    <property type="entry name" value="IDH"/>
    <property type="match status" value="1"/>
</dbReference>
<feature type="binding site" evidence="13">
    <location>
        <begin position="596"/>
        <end position="598"/>
    </location>
    <ligand>
        <name>NADP(+)</name>
        <dbReference type="ChEBI" id="CHEBI:58349"/>
    </ligand>
</feature>
<evidence type="ECO:0000256" key="9">
    <source>
        <dbReference type="PIRNR" id="PIRNR009407"/>
    </source>
</evidence>
<dbReference type="EC" id="1.1.1.42" evidence="9"/>
<keyword evidence="4 12" id="KW-0460">Magnesium</keyword>
<keyword evidence="5 9" id="KW-0521">NADP</keyword>
<comment type="catalytic activity">
    <reaction evidence="7 9">
        <text>D-threo-isocitrate + NADP(+) = 2-oxoglutarate + CO2 + NADPH</text>
        <dbReference type="Rhea" id="RHEA:19629"/>
        <dbReference type="ChEBI" id="CHEBI:15562"/>
        <dbReference type="ChEBI" id="CHEBI:16526"/>
        <dbReference type="ChEBI" id="CHEBI:16810"/>
        <dbReference type="ChEBI" id="CHEBI:57783"/>
        <dbReference type="ChEBI" id="CHEBI:58349"/>
        <dbReference type="EC" id="1.1.1.42"/>
    </reaction>
</comment>
<keyword evidence="6 9" id="KW-0560">Oxidoreductase</keyword>
<comment type="caution">
    <text evidence="14">The sequence shown here is derived from an EMBL/GenBank/DDBJ whole genome shotgun (WGS) entry which is preliminary data.</text>
</comment>
<dbReference type="PIRSF" id="PIRSF009407">
    <property type="entry name" value="IDH_monmr"/>
    <property type="match status" value="1"/>
</dbReference>
<feature type="binding site" evidence="11">
    <location>
        <position position="143"/>
    </location>
    <ligand>
        <name>D-threo-isocitrate</name>
        <dbReference type="ChEBI" id="CHEBI:15562"/>
    </ligand>
</feature>
<accession>A0A3M0GLN1</accession>
<dbReference type="SUPFAM" id="SSF53659">
    <property type="entry name" value="Isocitrate/Isopropylmalate dehydrogenase-like"/>
    <property type="match status" value="1"/>
</dbReference>
<dbReference type="PANTHER" id="PTHR36999">
    <property type="entry name" value="ISOCITRATE DEHYDROGENASE [NADP]"/>
    <property type="match status" value="1"/>
</dbReference>
<evidence type="ECO:0000256" key="8">
    <source>
        <dbReference type="ARBA" id="ARBA00046318"/>
    </source>
</evidence>
<evidence type="ECO:0000256" key="12">
    <source>
        <dbReference type="PIRSR" id="PIRSR009407-3"/>
    </source>
</evidence>
<feature type="binding site" evidence="13">
    <location>
        <position position="645"/>
    </location>
    <ligand>
        <name>NADP(+)</name>
        <dbReference type="ChEBI" id="CHEBI:58349"/>
    </ligand>
</feature>
<feature type="binding site" evidence="11">
    <location>
        <begin position="130"/>
        <end position="137"/>
    </location>
    <ligand>
        <name>substrate</name>
    </ligand>
</feature>
<evidence type="ECO:0000256" key="10">
    <source>
        <dbReference type="PIRSR" id="PIRSR009407-1"/>
    </source>
</evidence>
<dbReference type="RefSeq" id="WP_121902244.1">
    <property type="nucleotide sequence ID" value="NZ_REFW01000004.1"/>
</dbReference>
<feature type="site" description="Critical for catalysis" evidence="10">
    <location>
        <position position="416"/>
    </location>
</feature>
<comment type="cofactor">
    <cofactor evidence="12">
        <name>Mg(2+)</name>
        <dbReference type="ChEBI" id="CHEBI:18420"/>
    </cofactor>
    <cofactor evidence="12">
        <name>Mn(2+)</name>
        <dbReference type="ChEBI" id="CHEBI:29035"/>
    </cofactor>
    <text evidence="12">Binds 1 Mg(2+) or Mn(2+) ion per subunit.</text>
</comment>
<evidence type="ECO:0000256" key="6">
    <source>
        <dbReference type="ARBA" id="ARBA00023002"/>
    </source>
</evidence>
<feature type="binding site" evidence="13">
    <location>
        <begin position="580"/>
        <end position="581"/>
    </location>
    <ligand>
        <name>NADP(+)</name>
        <dbReference type="ChEBI" id="CHEBI:58349"/>
    </ligand>
</feature>
<dbReference type="Proteomes" id="UP000275256">
    <property type="component" value="Unassembled WGS sequence"/>
</dbReference>
<dbReference type="GO" id="GO:0046872">
    <property type="term" value="F:metal ion binding"/>
    <property type="evidence" value="ECO:0007669"/>
    <property type="project" value="UniProtKB-KW"/>
</dbReference>
<evidence type="ECO:0000256" key="4">
    <source>
        <dbReference type="ARBA" id="ARBA00022842"/>
    </source>
</evidence>
<evidence type="ECO:0000313" key="15">
    <source>
        <dbReference type="Proteomes" id="UP000275256"/>
    </source>
</evidence>
<dbReference type="AlphaFoldDB" id="A0A3M0GLN1"/>
<keyword evidence="2 9" id="KW-0816">Tricarboxylic acid cycle</keyword>
<feature type="binding site" evidence="13">
    <location>
        <position position="585"/>
    </location>
    <ligand>
        <name>NADP(+)</name>
        <dbReference type="ChEBI" id="CHEBI:58349"/>
    </ligand>
</feature>
<evidence type="ECO:0000313" key="14">
    <source>
        <dbReference type="EMBL" id="RMB58206.1"/>
    </source>
</evidence>
<keyword evidence="1 9" id="KW-0329">Glyoxylate bypass</keyword>
<feature type="binding site" evidence="13">
    <location>
        <begin position="80"/>
        <end position="85"/>
    </location>
    <ligand>
        <name>NADP(+)</name>
        <dbReference type="ChEBI" id="CHEBI:58349"/>
    </ligand>
</feature>
<dbReference type="PANTHER" id="PTHR36999:SF1">
    <property type="entry name" value="ISOCITRATE DEHYDROGENASE (NADP(+))"/>
    <property type="match status" value="1"/>
</dbReference>
<organism evidence="14 15">
    <name type="scientific">Tessaracoccus antarcticus</name>
    <dbReference type="NCBI Taxonomy" id="2479848"/>
    <lineage>
        <taxon>Bacteria</taxon>
        <taxon>Bacillati</taxon>
        <taxon>Actinomycetota</taxon>
        <taxon>Actinomycetes</taxon>
        <taxon>Propionibacteriales</taxon>
        <taxon>Propionibacteriaceae</taxon>
        <taxon>Tessaracoccus</taxon>
    </lineage>
</organism>
<protein>
    <recommendedName>
        <fullName evidence="9">Isocitrate dehydrogenase [NADP]</fullName>
        <ecNumber evidence="9">1.1.1.42</ecNumber>
    </recommendedName>
    <alternativeName>
        <fullName evidence="9">Oxalosuccinate decarboxylase</fullName>
    </alternativeName>
</protein>
<feature type="binding site" evidence="13">
    <location>
        <position position="133"/>
    </location>
    <ligand>
        <name>NADP(+)</name>
        <dbReference type="ChEBI" id="CHEBI:58349"/>
    </ligand>
</feature>
<feature type="binding site" evidence="12">
    <location>
        <position position="548"/>
    </location>
    <ligand>
        <name>Mg(2+)</name>
        <dbReference type="ChEBI" id="CHEBI:18420"/>
    </ligand>
</feature>
<feature type="binding site" evidence="12">
    <location>
        <position position="346"/>
    </location>
    <ligand>
        <name>Mg(2+)</name>
        <dbReference type="ChEBI" id="CHEBI:18420"/>
    </ligand>
</feature>
<dbReference type="InterPro" id="IPR004436">
    <property type="entry name" value="Isocitrate_DH_NADP_mono"/>
</dbReference>
<reference evidence="14 15" key="1">
    <citation type="submission" date="2018-10" db="EMBL/GenBank/DDBJ databases">
        <title>Tessaracoccus antarcticuss sp. nov., isolated from sediment.</title>
        <authorList>
            <person name="Zhou L.Y."/>
            <person name="Du Z.J."/>
        </authorList>
    </citation>
    <scope>NUCLEOTIDE SEQUENCE [LARGE SCALE GENOMIC DNA]</scope>
    <source>
        <strain evidence="14 15">JDX10</strain>
    </source>
</reference>
<sequence>MGKIIYTLTDEAPLLATHSLLPIIQAYASRADVEVETRDISLSARIVAQFADVLPDGQQLPDTLGELGELAKTPGANIIKLPNISASVPQLKAAITELQSQGFALPNYPEDPQTDADREVLTRYGRVMGSAVNPVLREGNSDRRAPESVKSYARKNPHRMGAWSSDSQTNVATMSSGDFRAGEQSVVLPSDDVLTIRLVPTQGEPTILKDGLTVLAGEVVDGTVMRVAELDAFLREQIAAAKSSGVLFSVHLKATMMKVSDPIIFGHVIRTFFPDVFARYGDDLAAAGLSPNDGLGAILAGLDSLDNGAEIREAFEAGLARGPKLAMVNSDKGITNLHVPSDVIVDASMPAMIRTSGRMWGPSGEEADTLAVLPDSSYAGVYQAVIDDCREHGAYDPTTMGTVPNVGLMAQKAEEYGSHDKTFEVKSDGRVEVLNSAGEVLMSHDVAAGDIWRACQTKDAPIADWVKLAVTRARATGWPTVFWLDDVRAHDRTIADKVKAELAKHDTDGLQIEIMDPVSATKFTIERIRRGENTISVTGNVLRDYLTDLFPILELGTSAKMLSVVPLMAGGGLFETGAGGSAPKHVQQLVSENYLRWDSLGEFLALAASLEHLATTQDNPRAQVLADTLDRATGTFLDQDKSPTRRVGGIDNRGSHFYLALYWAQELATQDADAALAEAFCPIAEQLAAHEEQIVSELLAVQGSPADIGGYFRPDDAKVTAVMRPSATLNKVIDAII</sequence>
<evidence type="ECO:0000256" key="11">
    <source>
        <dbReference type="PIRSR" id="PIRSR009407-2"/>
    </source>
</evidence>
<evidence type="ECO:0000256" key="7">
    <source>
        <dbReference type="ARBA" id="ARBA00023554"/>
    </source>
</evidence>
<dbReference type="GO" id="GO:0006099">
    <property type="term" value="P:tricarboxylic acid cycle"/>
    <property type="evidence" value="ECO:0007669"/>
    <property type="project" value="UniProtKB-KW"/>
</dbReference>
<feature type="binding site" evidence="11">
    <location>
        <position position="543"/>
    </location>
    <ligand>
        <name>D-threo-isocitrate</name>
        <dbReference type="ChEBI" id="CHEBI:15562"/>
    </ligand>
</feature>
<comment type="similarity">
    <text evidence="8 9">Belongs to the monomeric-type IDH family.</text>
</comment>
<keyword evidence="15" id="KW-1185">Reference proteome</keyword>
<evidence type="ECO:0000256" key="1">
    <source>
        <dbReference type="ARBA" id="ARBA00022435"/>
    </source>
</evidence>
<evidence type="ECO:0000256" key="2">
    <source>
        <dbReference type="ARBA" id="ARBA00022532"/>
    </source>
</evidence>
<name>A0A3M0GLN1_9ACTN</name>